<proteinExistence type="predicted"/>
<protein>
    <submittedName>
        <fullName evidence="1">Uncharacterized protein</fullName>
    </submittedName>
</protein>
<evidence type="ECO:0000313" key="2">
    <source>
        <dbReference type="Proteomes" id="UP000476064"/>
    </source>
</evidence>
<dbReference type="AlphaFoldDB" id="A0A6C0G6A3"/>
<dbReference type="RefSeq" id="WP_162357414.1">
    <property type="nucleotide sequence ID" value="NZ_CP048209.1"/>
</dbReference>
<sequence length="54" mass="6658">MRNIYGNYRGFKVYQHTDKYYAICNETDEDEHEVVFCQWQLIEVLNTIDDYMDQ</sequence>
<reference evidence="1 2" key="1">
    <citation type="submission" date="2020-01" db="EMBL/GenBank/DDBJ databases">
        <title>Paenibacillus sp. nov., isolated from tomato rhizosphere.</title>
        <authorList>
            <person name="Weon H.-Y."/>
            <person name="Lee S.A."/>
        </authorList>
    </citation>
    <scope>NUCLEOTIDE SEQUENCE [LARGE SCALE GENOMIC DNA]</scope>
    <source>
        <strain evidence="1 2">12200R-189</strain>
    </source>
</reference>
<dbReference type="Proteomes" id="UP000476064">
    <property type="component" value="Chromosome"/>
</dbReference>
<gene>
    <name evidence="1" type="ORF">GXP70_14140</name>
</gene>
<accession>A0A6C0G6A3</accession>
<dbReference type="EMBL" id="CP048209">
    <property type="protein sequence ID" value="QHT60975.1"/>
    <property type="molecule type" value="Genomic_DNA"/>
</dbReference>
<evidence type="ECO:0000313" key="1">
    <source>
        <dbReference type="EMBL" id="QHT60975.1"/>
    </source>
</evidence>
<keyword evidence="2" id="KW-1185">Reference proteome</keyword>
<name>A0A6C0G6A3_9BACL</name>
<dbReference type="KEGG" id="plyc:GXP70_14140"/>
<organism evidence="1 2">
    <name type="scientific">Paenibacillus lycopersici</name>
    <dbReference type="NCBI Taxonomy" id="2704462"/>
    <lineage>
        <taxon>Bacteria</taxon>
        <taxon>Bacillati</taxon>
        <taxon>Bacillota</taxon>
        <taxon>Bacilli</taxon>
        <taxon>Bacillales</taxon>
        <taxon>Paenibacillaceae</taxon>
        <taxon>Paenibacillus</taxon>
    </lineage>
</organism>